<proteinExistence type="predicted"/>
<evidence type="ECO:0000256" key="1">
    <source>
        <dbReference type="SAM" id="MobiDB-lite"/>
    </source>
</evidence>
<sequence length="166" mass="18224">MARYSDTQQAISLYIIVRLPSPSRRLRWQPRQARENAGVPSERALFVGDSVWDMKAAVRDGVTPAAVLSGGIPHVDLEEASTHAVYPDPADLLARLDTSVLADTERRPRPASLSWRLSSTTRVCITQVTAVFTTEAMTAVRYRSTGCPAGRRRSGRQVRSHGLVPA</sequence>
<feature type="region of interest" description="Disordered" evidence="1">
    <location>
        <begin position="146"/>
        <end position="166"/>
    </location>
</feature>
<organism evidence="2 3">
    <name type="scientific">Streptomyces fuscichromogenes</name>
    <dbReference type="NCBI Taxonomy" id="1324013"/>
    <lineage>
        <taxon>Bacteria</taxon>
        <taxon>Bacillati</taxon>
        <taxon>Actinomycetota</taxon>
        <taxon>Actinomycetes</taxon>
        <taxon>Kitasatosporales</taxon>
        <taxon>Streptomycetaceae</taxon>
        <taxon>Streptomyces</taxon>
    </lineage>
</organism>
<name>A0A917XFZ2_9ACTN</name>
<accession>A0A917XFZ2</accession>
<dbReference type="Pfam" id="PF13242">
    <property type="entry name" value="Hydrolase_like"/>
    <property type="match status" value="1"/>
</dbReference>
<reference evidence="2" key="1">
    <citation type="journal article" date="2014" name="Int. J. Syst. Evol. Microbiol.">
        <title>Complete genome sequence of Corynebacterium casei LMG S-19264T (=DSM 44701T), isolated from a smear-ripened cheese.</title>
        <authorList>
            <consortium name="US DOE Joint Genome Institute (JGI-PGF)"/>
            <person name="Walter F."/>
            <person name="Albersmeier A."/>
            <person name="Kalinowski J."/>
            <person name="Ruckert C."/>
        </authorList>
    </citation>
    <scope>NUCLEOTIDE SEQUENCE</scope>
    <source>
        <strain evidence="2">CGMCC 4.7110</strain>
    </source>
</reference>
<comment type="caution">
    <text evidence="2">The sequence shown here is derived from an EMBL/GenBank/DDBJ whole genome shotgun (WGS) entry which is preliminary data.</text>
</comment>
<dbReference type="InterPro" id="IPR036412">
    <property type="entry name" value="HAD-like_sf"/>
</dbReference>
<dbReference type="EMBL" id="BMML01000012">
    <property type="protein sequence ID" value="GGN22113.1"/>
    <property type="molecule type" value="Genomic_DNA"/>
</dbReference>
<dbReference type="Gene3D" id="3.40.50.1000">
    <property type="entry name" value="HAD superfamily/HAD-like"/>
    <property type="match status" value="1"/>
</dbReference>
<keyword evidence="3" id="KW-1185">Reference proteome</keyword>
<evidence type="ECO:0000313" key="2">
    <source>
        <dbReference type="EMBL" id="GGN22113.1"/>
    </source>
</evidence>
<protein>
    <submittedName>
        <fullName evidence="2">Uncharacterized protein</fullName>
    </submittedName>
</protein>
<dbReference type="SUPFAM" id="SSF56784">
    <property type="entry name" value="HAD-like"/>
    <property type="match status" value="1"/>
</dbReference>
<dbReference type="InterPro" id="IPR023214">
    <property type="entry name" value="HAD_sf"/>
</dbReference>
<feature type="compositionally biased region" description="Basic residues" evidence="1">
    <location>
        <begin position="150"/>
        <end position="159"/>
    </location>
</feature>
<reference evidence="2" key="2">
    <citation type="submission" date="2020-09" db="EMBL/GenBank/DDBJ databases">
        <authorList>
            <person name="Sun Q."/>
            <person name="Zhou Y."/>
        </authorList>
    </citation>
    <scope>NUCLEOTIDE SEQUENCE</scope>
    <source>
        <strain evidence="2">CGMCC 4.7110</strain>
    </source>
</reference>
<evidence type="ECO:0000313" key="3">
    <source>
        <dbReference type="Proteomes" id="UP000653411"/>
    </source>
</evidence>
<dbReference type="Proteomes" id="UP000653411">
    <property type="component" value="Unassembled WGS sequence"/>
</dbReference>
<dbReference type="AlphaFoldDB" id="A0A917XFZ2"/>
<gene>
    <name evidence="2" type="ORF">GCM10011578_053730</name>
</gene>